<comment type="subcellular location">
    <subcellularLocation>
        <location evidence="2">Nucleus</location>
    </subcellularLocation>
</comment>
<dbReference type="GO" id="GO:0000395">
    <property type="term" value="P:mRNA 5'-splice site recognition"/>
    <property type="evidence" value="ECO:0007669"/>
    <property type="project" value="TreeGrafter"/>
</dbReference>
<dbReference type="Proteomes" id="UP000288216">
    <property type="component" value="Unassembled WGS sequence"/>
</dbReference>
<name>A0A401PI79_SCYTO</name>
<feature type="region of interest" description="Disordered" evidence="10">
    <location>
        <begin position="1"/>
        <end position="107"/>
    </location>
</feature>
<keyword evidence="3" id="KW-0507">mRNA processing</keyword>
<dbReference type="InterPro" id="IPR003107">
    <property type="entry name" value="HAT"/>
</dbReference>
<dbReference type="EMBL" id="BFAA01000533">
    <property type="protein sequence ID" value="GCB72811.1"/>
    <property type="molecule type" value="Genomic_DNA"/>
</dbReference>
<dbReference type="OrthoDB" id="10265668at2759"/>
<keyword evidence="4" id="KW-0677">Repeat</keyword>
<keyword evidence="6" id="KW-0539">Nucleus</keyword>
<dbReference type="SUPFAM" id="SSF48452">
    <property type="entry name" value="TPR-like"/>
    <property type="match status" value="2"/>
</dbReference>
<keyword evidence="5" id="KW-0508">mRNA splicing</keyword>
<dbReference type="InterPro" id="IPR011990">
    <property type="entry name" value="TPR-like_helical_dom_sf"/>
</dbReference>
<dbReference type="FunFam" id="1.25.40.10:FF:000091">
    <property type="entry name" value="Pre-mRNA-processing factor 39"/>
    <property type="match status" value="1"/>
</dbReference>
<dbReference type="PANTHER" id="PTHR17204:SF5">
    <property type="entry name" value="PRE-MRNA-PROCESSING FACTOR 39"/>
    <property type="match status" value="1"/>
</dbReference>
<evidence type="ECO:0000256" key="7">
    <source>
        <dbReference type="ARBA" id="ARBA00038019"/>
    </source>
</evidence>
<dbReference type="Pfam" id="PF23241">
    <property type="entry name" value="HAT_PRP39_C"/>
    <property type="match status" value="1"/>
</dbReference>
<evidence type="ECO:0000256" key="10">
    <source>
        <dbReference type="SAM" id="MobiDB-lite"/>
    </source>
</evidence>
<evidence type="ECO:0000256" key="4">
    <source>
        <dbReference type="ARBA" id="ARBA00022737"/>
    </source>
</evidence>
<evidence type="ECO:0000256" key="3">
    <source>
        <dbReference type="ARBA" id="ARBA00022664"/>
    </source>
</evidence>
<comment type="function">
    <text evidence="1">Involved in pre-mRNA splicing.</text>
</comment>
<evidence type="ECO:0000313" key="12">
    <source>
        <dbReference type="Proteomes" id="UP000288216"/>
    </source>
</evidence>
<evidence type="ECO:0000256" key="1">
    <source>
        <dbReference type="ARBA" id="ARBA00003777"/>
    </source>
</evidence>
<dbReference type="Gene3D" id="1.25.40.10">
    <property type="entry name" value="Tetratricopeptide repeat domain"/>
    <property type="match status" value="2"/>
</dbReference>
<comment type="caution">
    <text evidence="11">The sequence shown here is derived from an EMBL/GenBank/DDBJ whole genome shotgun (WGS) entry which is preliminary data.</text>
</comment>
<keyword evidence="12" id="KW-1185">Reference proteome</keyword>
<evidence type="ECO:0000313" key="11">
    <source>
        <dbReference type="EMBL" id="GCB72811.1"/>
    </source>
</evidence>
<dbReference type="GO" id="GO:0030627">
    <property type="term" value="F:pre-mRNA 5'-splice site binding"/>
    <property type="evidence" value="ECO:0007669"/>
    <property type="project" value="TreeGrafter"/>
</dbReference>
<dbReference type="GO" id="GO:0071004">
    <property type="term" value="C:U2-type prespliceosome"/>
    <property type="evidence" value="ECO:0007669"/>
    <property type="project" value="TreeGrafter"/>
</dbReference>
<dbReference type="AlphaFoldDB" id="A0A401PI79"/>
<proteinExistence type="inferred from homology"/>
<evidence type="ECO:0000256" key="8">
    <source>
        <dbReference type="ARBA" id="ARBA00067962"/>
    </source>
</evidence>
<dbReference type="FunFam" id="1.25.40.10:FF:000063">
    <property type="entry name" value="Pre-mRNA processing factor 39"/>
    <property type="match status" value="1"/>
</dbReference>
<dbReference type="OMA" id="HEQFNAV"/>
<comment type="similarity">
    <text evidence="7">Belongs to the PRP39 family.</text>
</comment>
<dbReference type="GO" id="GO:0005685">
    <property type="term" value="C:U1 snRNP"/>
    <property type="evidence" value="ECO:0007669"/>
    <property type="project" value="TreeGrafter"/>
</dbReference>
<accession>A0A401PI79</accession>
<feature type="compositionally biased region" description="Basic and acidic residues" evidence="10">
    <location>
        <begin position="646"/>
        <end position="667"/>
    </location>
</feature>
<feature type="compositionally biased region" description="Polar residues" evidence="10">
    <location>
        <begin position="49"/>
        <end position="61"/>
    </location>
</feature>
<dbReference type="Pfam" id="PF23240">
    <property type="entry name" value="HAT_PRP39_N"/>
    <property type="match status" value="1"/>
</dbReference>
<dbReference type="PANTHER" id="PTHR17204">
    <property type="entry name" value="PRE-MRNA PROCESSING PROTEIN PRP39-RELATED"/>
    <property type="match status" value="1"/>
</dbReference>
<feature type="region of interest" description="Disordered" evidence="10">
    <location>
        <begin position="646"/>
        <end position="668"/>
    </location>
</feature>
<evidence type="ECO:0000256" key="9">
    <source>
        <dbReference type="ARBA" id="ARBA00080852"/>
    </source>
</evidence>
<reference evidence="11 12" key="1">
    <citation type="journal article" date="2018" name="Nat. Ecol. Evol.">
        <title>Shark genomes provide insights into elasmobranch evolution and the origin of vertebrates.</title>
        <authorList>
            <person name="Hara Y"/>
            <person name="Yamaguchi K"/>
            <person name="Onimaru K"/>
            <person name="Kadota M"/>
            <person name="Koyanagi M"/>
            <person name="Keeley SD"/>
            <person name="Tatsumi K"/>
            <person name="Tanaka K"/>
            <person name="Motone F"/>
            <person name="Kageyama Y"/>
            <person name="Nozu R"/>
            <person name="Adachi N"/>
            <person name="Nishimura O"/>
            <person name="Nakagawa R"/>
            <person name="Tanegashima C"/>
            <person name="Kiyatake I"/>
            <person name="Matsumoto R"/>
            <person name="Murakumo K"/>
            <person name="Nishida K"/>
            <person name="Terakita A"/>
            <person name="Kuratani S"/>
            <person name="Sato K"/>
            <person name="Hyodo S Kuraku.S."/>
        </authorList>
    </citation>
    <scope>NUCLEOTIDE SEQUENCE [LARGE SCALE GENOMIC DNA]</scope>
</reference>
<feature type="compositionally biased region" description="Basic and acidic residues" evidence="10">
    <location>
        <begin position="1"/>
        <end position="27"/>
    </location>
</feature>
<dbReference type="InterPro" id="IPR059164">
    <property type="entry name" value="HAT_PRP39_C"/>
</dbReference>
<sequence length="713" mass="82663">MEARDSKRTTSTQNDEHNSADECDLHKNISTSNSLPNETLVPNLESSDETSASKSNATVSESEVGKEEASLKSLDLTEASVVQVESPEGSASMDTESQPENSPPEKIVGDIENVELNDSEIPFPTEYEKFWKVVEDNPQDFTGWTYLLQYVEQENHILAARKAFDHFLSHYPYCYGYWKKYADLEQRHDNVKQAEEVYRRGLQAIPLSIDLWLHYINFLKEILDSTWSERDGQIKSVFEHAVLAAGTDFRSDRLWEAYINWENDKGNLEEVTTIYDRVIGIPTQLYNHHFQRFKDHIQNHLPKDVISSGNFIKLRQELASSNERFDNDGTPGNDPAAEIDINDPAQIVSEIENMRHRIIEIRQETYNHNENEVGRRWTFEEGIKRPYFHVKPLEKVQLKNWKDYLDFEIENGTLERVVVLFERCLVACALYEDFWIKYAKFMESHCNEGVRHVYSRACTVHLAKKPMVHLLWAAFEEQQGNINEARRILKTLEGSVPGLAMVRLRRVSLERRHGNIDEAEFLLQDAIKISKMPSEASFYAVKLARLLFKVEKSLPRARKVLVEAIDFDKESTKLYLNLLELEYNSDLKLNEENILNAFDKAISSTMPIETRVAFSQRKVEFLEDFGSDVKRLMVAYDDHQKLLKEHESSKRKVEDGSEEPEEKKQRSDAALASVQMMSGDLQANQSAYNYNAWYQYNYPTPWSYGQYYPPPPT</sequence>
<organism evidence="11 12">
    <name type="scientific">Scyliorhinus torazame</name>
    <name type="common">Cloudy catshark</name>
    <name type="synonym">Catulus torazame</name>
    <dbReference type="NCBI Taxonomy" id="75743"/>
    <lineage>
        <taxon>Eukaryota</taxon>
        <taxon>Metazoa</taxon>
        <taxon>Chordata</taxon>
        <taxon>Craniata</taxon>
        <taxon>Vertebrata</taxon>
        <taxon>Chondrichthyes</taxon>
        <taxon>Elasmobranchii</taxon>
        <taxon>Galeomorphii</taxon>
        <taxon>Galeoidea</taxon>
        <taxon>Carcharhiniformes</taxon>
        <taxon>Scyliorhinidae</taxon>
        <taxon>Scyliorhinus</taxon>
    </lineage>
</organism>
<dbReference type="GO" id="GO:0000243">
    <property type="term" value="C:commitment complex"/>
    <property type="evidence" value="ECO:0007669"/>
    <property type="project" value="TreeGrafter"/>
</dbReference>
<evidence type="ECO:0000256" key="6">
    <source>
        <dbReference type="ARBA" id="ARBA00023242"/>
    </source>
</evidence>
<evidence type="ECO:0000256" key="2">
    <source>
        <dbReference type="ARBA" id="ARBA00004123"/>
    </source>
</evidence>
<dbReference type="SMART" id="SM00386">
    <property type="entry name" value="HAT"/>
    <property type="match status" value="7"/>
</dbReference>
<evidence type="ECO:0000256" key="5">
    <source>
        <dbReference type="ARBA" id="ARBA00023187"/>
    </source>
</evidence>
<gene>
    <name evidence="11" type="ORF">scyTo_0002199</name>
</gene>
<protein>
    <recommendedName>
        <fullName evidence="8">Pre-mRNA-processing factor 39</fullName>
    </recommendedName>
    <alternativeName>
        <fullName evidence="9">PRP39 homolog</fullName>
    </alternativeName>
</protein>
<feature type="compositionally biased region" description="Polar residues" evidence="10">
    <location>
        <begin position="28"/>
        <end position="37"/>
    </location>
</feature>
<dbReference type="STRING" id="75743.A0A401PI79"/>